<dbReference type="RefSeq" id="WP_145071851.1">
    <property type="nucleotide sequence ID" value="NZ_VLKK01000001.1"/>
</dbReference>
<dbReference type="GO" id="GO:0006596">
    <property type="term" value="P:polyamine biosynthetic process"/>
    <property type="evidence" value="ECO:0007669"/>
    <property type="project" value="UniProtKB-KW"/>
</dbReference>
<keyword evidence="4" id="KW-1185">Reference proteome</keyword>
<dbReference type="Pfam" id="PF01564">
    <property type="entry name" value="Spermine_synth"/>
    <property type="match status" value="1"/>
</dbReference>
<evidence type="ECO:0000313" key="3">
    <source>
        <dbReference type="EMBL" id="TWH97511.1"/>
    </source>
</evidence>
<dbReference type="Proteomes" id="UP000316624">
    <property type="component" value="Unassembled WGS sequence"/>
</dbReference>
<accession>A0A562KQ13</accession>
<reference evidence="3 4" key="1">
    <citation type="journal article" date="2015" name="Stand. Genomic Sci.">
        <title>Genomic Encyclopedia of Bacterial and Archaeal Type Strains, Phase III: the genomes of soil and plant-associated and newly described type strains.</title>
        <authorList>
            <person name="Whitman W.B."/>
            <person name="Woyke T."/>
            <person name="Klenk H.P."/>
            <person name="Zhou Y."/>
            <person name="Lilburn T.G."/>
            <person name="Beck B.J."/>
            <person name="De Vos P."/>
            <person name="Vandamme P."/>
            <person name="Eisen J.A."/>
            <person name="Garrity G."/>
            <person name="Hugenholtz P."/>
            <person name="Kyrpides N.C."/>
        </authorList>
    </citation>
    <scope>NUCLEOTIDE SEQUENCE [LARGE SCALE GENOMIC DNA]</scope>
    <source>
        <strain evidence="3 4">CGMCC 1.7748</strain>
    </source>
</reference>
<keyword evidence="1" id="KW-0620">Polyamine biosynthesis</keyword>
<dbReference type="PANTHER" id="PTHR43317">
    <property type="entry name" value="THERMOSPERMINE SYNTHASE ACAULIS5"/>
    <property type="match status" value="1"/>
</dbReference>
<protein>
    <submittedName>
        <fullName evidence="3">Spermine/spermidine synthase</fullName>
    </submittedName>
</protein>
<dbReference type="EMBL" id="VLKK01000001">
    <property type="protein sequence ID" value="TWH97511.1"/>
    <property type="molecule type" value="Genomic_DNA"/>
</dbReference>
<evidence type="ECO:0000313" key="4">
    <source>
        <dbReference type="Proteomes" id="UP000316624"/>
    </source>
</evidence>
<organism evidence="3 4">
    <name type="scientific">Sphingobium wenxiniae (strain DSM 21828 / CGMCC 1.7748 / JZ-1)</name>
    <dbReference type="NCBI Taxonomy" id="595605"/>
    <lineage>
        <taxon>Bacteria</taxon>
        <taxon>Pseudomonadati</taxon>
        <taxon>Pseudomonadota</taxon>
        <taxon>Alphaproteobacteria</taxon>
        <taxon>Sphingomonadales</taxon>
        <taxon>Sphingomonadaceae</taxon>
        <taxon>Sphingobium</taxon>
    </lineage>
</organism>
<dbReference type="InterPro" id="IPR029063">
    <property type="entry name" value="SAM-dependent_MTases_sf"/>
</dbReference>
<feature type="region of interest" description="Disordered" evidence="2">
    <location>
        <begin position="243"/>
        <end position="266"/>
    </location>
</feature>
<dbReference type="AlphaFoldDB" id="A0A562KQ13"/>
<dbReference type="SUPFAM" id="SSF53335">
    <property type="entry name" value="S-adenosyl-L-methionine-dependent methyltransferases"/>
    <property type="match status" value="1"/>
</dbReference>
<dbReference type="Gene3D" id="3.40.50.150">
    <property type="entry name" value="Vaccinia Virus protein VP39"/>
    <property type="match status" value="1"/>
</dbReference>
<dbReference type="PANTHER" id="PTHR43317:SF3">
    <property type="entry name" value="BLR2883 PROTEIN"/>
    <property type="match status" value="1"/>
</dbReference>
<gene>
    <name evidence="3" type="ORF">IQ35_00108</name>
</gene>
<sequence length="266" mass="29863">MYIWTEVARTGISAGDEIILLRKNDLYEIRYNGMELMCSSCHQSEDFLAEKALRLLGRPARKVLIGGLGLGYTLRMVLNFLDDDAQVVVSEIVPEIVHWNRHYFGHLAGNPLDDPRVEVRVEDVRHTLDNGREAYDVVLMDTDNGPEHLVRTENGDIYRECGIRAVERALTPGGIAAFWSSELSPAFEKRLDVLPWTWRCDSVPLSGGRVDAFHHVYLASRDAANLHYPRVVGASTAMTTMSERNAGASLPRPPEDGSHLLRVRRA</sequence>
<proteinExistence type="predicted"/>
<name>A0A562KQ13_SPHWJ</name>
<comment type="caution">
    <text evidence="3">The sequence shown here is derived from an EMBL/GenBank/DDBJ whole genome shotgun (WGS) entry which is preliminary data.</text>
</comment>
<evidence type="ECO:0000256" key="1">
    <source>
        <dbReference type="ARBA" id="ARBA00023115"/>
    </source>
</evidence>
<evidence type="ECO:0000256" key="2">
    <source>
        <dbReference type="SAM" id="MobiDB-lite"/>
    </source>
</evidence>